<dbReference type="InterPro" id="IPR008969">
    <property type="entry name" value="CarboxyPept-like_regulatory"/>
</dbReference>
<evidence type="ECO:0000256" key="7">
    <source>
        <dbReference type="ARBA" id="ARBA00023237"/>
    </source>
</evidence>
<name>A0ABX0X9L2_9BACT</name>
<keyword evidence="2" id="KW-0813">Transport</keyword>
<gene>
    <name evidence="8" type="ORF">GGR27_001458</name>
</gene>
<sequence>MRYARATLRHIFPVSRCLRNALILLLLGLLPGTRVLAQININGMVRGAEAEALTGAYVYPGNDPGAVVTTDSTGRFALELAQPDTLLVTFLGYRTLRYYAAKTAENILLELTPTDASSITALTVRASKIPHGELASLRFNQMDVYRDPAAKADPLLAVNSLPAATNPDETANVSLRGSPSEATGIYLNDVPIRSAVRLDQSNGVGQFSLFGSLPLREVNVYASAPPVPFSQTSAGAVAIYTDPRTPTNTTTGLSLHVAGVGLSHARPLGERTGLRAYVNVGNVAAFRALNPSGLRELRKSQSLDGTLQLTHRIAEGKSLEFFYLGFDETFRYELTTPYFSGNFAQRKPRHLGIINYRQESGNWEVAINQALDWERGEFALGNLNNTTRRWHNHTALHGTHRSCGRTVRLGATLNAYDDLTTGRAPVLDYRLAPEDAAVAYRSAERHTLIEAYAAVSERLGSRWLASVGIKPIHQLEVGQLRLNAQASLRYRLAEGNHLHLSGGRFAQFLPPGPNIFAWQTLDLTQGALEYKGTDGNWRWTAAAFAKRELYSAAPDLNVLGAEARLDYEKGPWRTWVSWTGVRNRVVNTGEPTRRDFPFLARTRVHRELPGAMTAGLAATYRRGTTVRSLVDREEILGTDGWFAPIYAATGERLPNYARVDLAFTKMFILGAGTVVVYLNVNNLLGTENVQGYEYNAAFLERRAAVYSRRLVFFGGVWQL</sequence>
<protein>
    <recommendedName>
        <fullName evidence="10">TonB-dependent receptor</fullName>
    </recommendedName>
</protein>
<dbReference type="InterPro" id="IPR039426">
    <property type="entry name" value="TonB-dep_rcpt-like"/>
</dbReference>
<evidence type="ECO:0000256" key="5">
    <source>
        <dbReference type="ARBA" id="ARBA00022729"/>
    </source>
</evidence>
<keyword evidence="5" id="KW-0732">Signal</keyword>
<dbReference type="SUPFAM" id="SSF56935">
    <property type="entry name" value="Porins"/>
    <property type="match status" value="1"/>
</dbReference>
<evidence type="ECO:0000313" key="9">
    <source>
        <dbReference type="Proteomes" id="UP000770785"/>
    </source>
</evidence>
<dbReference type="EMBL" id="JAATJH010000002">
    <property type="protein sequence ID" value="NJC25959.1"/>
    <property type="molecule type" value="Genomic_DNA"/>
</dbReference>
<dbReference type="Proteomes" id="UP000770785">
    <property type="component" value="Unassembled WGS sequence"/>
</dbReference>
<comment type="subcellular location">
    <subcellularLocation>
        <location evidence="1">Cell outer membrane</location>
        <topology evidence="1">Multi-pass membrane protein</topology>
    </subcellularLocation>
</comment>
<organism evidence="8 9">
    <name type="scientific">Neolewinella antarctica</name>
    <dbReference type="NCBI Taxonomy" id="442734"/>
    <lineage>
        <taxon>Bacteria</taxon>
        <taxon>Pseudomonadati</taxon>
        <taxon>Bacteroidota</taxon>
        <taxon>Saprospiria</taxon>
        <taxon>Saprospirales</taxon>
        <taxon>Lewinellaceae</taxon>
        <taxon>Neolewinella</taxon>
    </lineage>
</organism>
<keyword evidence="3" id="KW-1134">Transmembrane beta strand</keyword>
<keyword evidence="4" id="KW-0812">Transmembrane</keyword>
<evidence type="ECO:0000256" key="3">
    <source>
        <dbReference type="ARBA" id="ARBA00022452"/>
    </source>
</evidence>
<evidence type="ECO:0000256" key="4">
    <source>
        <dbReference type="ARBA" id="ARBA00022692"/>
    </source>
</evidence>
<evidence type="ECO:0000313" key="8">
    <source>
        <dbReference type="EMBL" id="NJC25959.1"/>
    </source>
</evidence>
<evidence type="ECO:0000256" key="2">
    <source>
        <dbReference type="ARBA" id="ARBA00022448"/>
    </source>
</evidence>
<keyword evidence="9" id="KW-1185">Reference proteome</keyword>
<keyword evidence="7" id="KW-0998">Cell outer membrane</keyword>
<evidence type="ECO:0000256" key="6">
    <source>
        <dbReference type="ARBA" id="ARBA00023136"/>
    </source>
</evidence>
<dbReference type="RefSeq" id="WP_168036727.1">
    <property type="nucleotide sequence ID" value="NZ_JAATJH010000002.1"/>
</dbReference>
<reference evidence="8 9" key="1">
    <citation type="submission" date="2020-03" db="EMBL/GenBank/DDBJ databases">
        <title>Genomic Encyclopedia of Type Strains, Phase IV (KMG-IV): sequencing the most valuable type-strain genomes for metagenomic binning, comparative biology and taxonomic classification.</title>
        <authorList>
            <person name="Goeker M."/>
        </authorList>
    </citation>
    <scope>NUCLEOTIDE SEQUENCE [LARGE SCALE GENOMIC DNA]</scope>
    <source>
        <strain evidence="8 9">DSM 105096</strain>
    </source>
</reference>
<dbReference type="Gene3D" id="2.40.170.20">
    <property type="entry name" value="TonB-dependent receptor, beta-barrel domain"/>
    <property type="match status" value="1"/>
</dbReference>
<comment type="caution">
    <text evidence="8">The sequence shown here is derived from an EMBL/GenBank/DDBJ whole genome shotgun (WGS) entry which is preliminary data.</text>
</comment>
<dbReference type="PANTHER" id="PTHR30069:SF29">
    <property type="entry name" value="HEMOGLOBIN AND HEMOGLOBIN-HAPTOGLOBIN-BINDING PROTEIN 1-RELATED"/>
    <property type="match status" value="1"/>
</dbReference>
<proteinExistence type="predicted"/>
<dbReference type="SUPFAM" id="SSF49464">
    <property type="entry name" value="Carboxypeptidase regulatory domain-like"/>
    <property type="match status" value="1"/>
</dbReference>
<evidence type="ECO:0000256" key="1">
    <source>
        <dbReference type="ARBA" id="ARBA00004571"/>
    </source>
</evidence>
<accession>A0ABX0X9L2</accession>
<dbReference type="PANTHER" id="PTHR30069">
    <property type="entry name" value="TONB-DEPENDENT OUTER MEMBRANE RECEPTOR"/>
    <property type="match status" value="1"/>
</dbReference>
<keyword evidence="6" id="KW-0472">Membrane</keyword>
<dbReference type="InterPro" id="IPR036942">
    <property type="entry name" value="Beta-barrel_TonB_sf"/>
</dbReference>
<evidence type="ECO:0008006" key="10">
    <source>
        <dbReference type="Google" id="ProtNLM"/>
    </source>
</evidence>